<evidence type="ECO:0000313" key="2">
    <source>
        <dbReference type="Proteomes" id="UP000694864"/>
    </source>
</evidence>
<accession>A0ABM0VYZ1</accession>
<dbReference type="RefSeq" id="XP_010463331.1">
    <property type="nucleotide sequence ID" value="XM_010465029.1"/>
</dbReference>
<feature type="region of interest" description="Disordered" evidence="1">
    <location>
        <begin position="233"/>
        <end position="354"/>
    </location>
</feature>
<organism evidence="2 3">
    <name type="scientific">Camelina sativa</name>
    <name type="common">False flax</name>
    <name type="synonym">Myagrum sativum</name>
    <dbReference type="NCBI Taxonomy" id="90675"/>
    <lineage>
        <taxon>Eukaryota</taxon>
        <taxon>Viridiplantae</taxon>
        <taxon>Streptophyta</taxon>
        <taxon>Embryophyta</taxon>
        <taxon>Tracheophyta</taxon>
        <taxon>Spermatophyta</taxon>
        <taxon>Magnoliopsida</taxon>
        <taxon>eudicotyledons</taxon>
        <taxon>Gunneridae</taxon>
        <taxon>Pentapetalae</taxon>
        <taxon>rosids</taxon>
        <taxon>malvids</taxon>
        <taxon>Brassicales</taxon>
        <taxon>Brassicaceae</taxon>
        <taxon>Camelineae</taxon>
        <taxon>Camelina</taxon>
    </lineage>
</organism>
<protein>
    <submittedName>
        <fullName evidence="3">Uncharacterized protein DDB_G0290685-like</fullName>
    </submittedName>
</protein>
<name>A0ABM0VYZ1_CAMSA</name>
<proteinExistence type="predicted"/>
<feature type="compositionally biased region" description="Low complexity" evidence="1">
    <location>
        <begin position="100"/>
        <end position="110"/>
    </location>
</feature>
<evidence type="ECO:0000256" key="1">
    <source>
        <dbReference type="SAM" id="MobiDB-lite"/>
    </source>
</evidence>
<feature type="compositionally biased region" description="Basic and acidic residues" evidence="1">
    <location>
        <begin position="184"/>
        <end position="194"/>
    </location>
</feature>
<feature type="compositionally biased region" description="Basic and acidic residues" evidence="1">
    <location>
        <begin position="72"/>
        <end position="85"/>
    </location>
</feature>
<keyword evidence="2" id="KW-1185">Reference proteome</keyword>
<feature type="compositionally biased region" description="Acidic residues" evidence="1">
    <location>
        <begin position="276"/>
        <end position="293"/>
    </location>
</feature>
<feature type="compositionally biased region" description="Basic and acidic residues" evidence="1">
    <location>
        <begin position="295"/>
        <end position="312"/>
    </location>
</feature>
<reference evidence="2" key="1">
    <citation type="journal article" date="2014" name="Nat. Commun.">
        <title>The emerging biofuel crop Camelina sativa retains a highly undifferentiated hexaploid genome structure.</title>
        <authorList>
            <person name="Kagale S."/>
            <person name="Koh C."/>
            <person name="Nixon J."/>
            <person name="Bollina V."/>
            <person name="Clarke W.E."/>
            <person name="Tuteja R."/>
            <person name="Spillane C."/>
            <person name="Robinson S.J."/>
            <person name="Links M.G."/>
            <person name="Clarke C."/>
            <person name="Higgins E.E."/>
            <person name="Huebert T."/>
            <person name="Sharpe A.G."/>
            <person name="Parkin I.A."/>
        </authorList>
    </citation>
    <scope>NUCLEOTIDE SEQUENCE [LARGE SCALE GENOMIC DNA]</scope>
    <source>
        <strain evidence="2">cv. DH55</strain>
    </source>
</reference>
<feature type="compositionally biased region" description="Basic and acidic residues" evidence="1">
    <location>
        <begin position="162"/>
        <end position="175"/>
    </location>
</feature>
<feature type="compositionally biased region" description="Basic and acidic residues" evidence="1">
    <location>
        <begin position="42"/>
        <end position="65"/>
    </location>
</feature>
<reference evidence="3" key="2">
    <citation type="submission" date="2025-08" db="UniProtKB">
        <authorList>
            <consortium name="RefSeq"/>
        </authorList>
    </citation>
    <scope>IDENTIFICATION</scope>
    <source>
        <tissue evidence="3">Leaf</tissue>
    </source>
</reference>
<feature type="compositionally biased region" description="Polar residues" evidence="1">
    <location>
        <begin position="325"/>
        <end position="350"/>
    </location>
</feature>
<gene>
    <name evidence="3" type="primary">LOC104743999</name>
</gene>
<dbReference type="GeneID" id="104743999"/>
<feature type="region of interest" description="Disordered" evidence="1">
    <location>
        <begin position="42"/>
        <end position="220"/>
    </location>
</feature>
<sequence length="392" mass="44655">MSVSEKHEKIEKNLSDSEKLDIILFMLEDFNKRLEAIEEAVKTTSEKDKNKGSHGDEDGQNRNEESHEDEDGQNRKEEVINEEAGKQNIDGDIPREDFVDSPSSDSVRPSNTQDGSFAGDDENTQKTEGDGGNYFEEIPKDKSPSPRPSTPNFDLLSQEDQDSGKDKSMGKEKGASSKKRVLRERKQRESKQTNDGDDDVTNRKQRKKRKPSDNPDQFVTACPVGRIVRLENHVGVTTAASTPQWESRAFEEEEDEKPNSVDDVYSNQEEAYFVISDDEECINISDTDVDSSQEEAPKQQEDPCQEEAHNQQEDTCQEEAPTQEEVPSQQQDHTSQEMGSLQTPTTQENNISDEEMKQIEKVIKCWTKPKDIKIVLSSMDEEYRDKYFEENP</sequence>
<evidence type="ECO:0000313" key="3">
    <source>
        <dbReference type="RefSeq" id="XP_010463331.1"/>
    </source>
</evidence>
<dbReference type="Proteomes" id="UP000694864">
    <property type="component" value="Chromosome 14"/>
</dbReference>